<name>A0A919WHG8_9BACI</name>
<proteinExistence type="predicted"/>
<evidence type="ECO:0000313" key="3">
    <source>
        <dbReference type="Proteomes" id="UP000682111"/>
    </source>
</evidence>
<gene>
    <name evidence="2" type="ORF">J27TS8_18470</name>
</gene>
<comment type="caution">
    <text evidence="2">The sequence shown here is derived from an EMBL/GenBank/DDBJ whole genome shotgun (WGS) entry which is preliminary data.</text>
</comment>
<feature type="domain" description="DinB-like" evidence="1">
    <location>
        <begin position="20"/>
        <end position="143"/>
    </location>
</feature>
<dbReference type="InterPro" id="IPR024775">
    <property type="entry name" value="DinB-like"/>
</dbReference>
<protein>
    <recommendedName>
        <fullName evidence="1">DinB-like domain-containing protein</fullName>
    </recommendedName>
</protein>
<dbReference type="EMBL" id="BORC01000002">
    <property type="protein sequence ID" value="GIN61854.1"/>
    <property type="molecule type" value="Genomic_DNA"/>
</dbReference>
<organism evidence="2 3">
    <name type="scientific">Robertmurraya siralis</name>
    <dbReference type="NCBI Taxonomy" id="77777"/>
    <lineage>
        <taxon>Bacteria</taxon>
        <taxon>Bacillati</taxon>
        <taxon>Bacillota</taxon>
        <taxon>Bacilli</taxon>
        <taxon>Bacillales</taxon>
        <taxon>Bacillaceae</taxon>
        <taxon>Robertmurraya</taxon>
    </lineage>
</organism>
<dbReference type="SUPFAM" id="SSF109854">
    <property type="entry name" value="DinB/YfiT-like putative metalloenzymes"/>
    <property type="match status" value="1"/>
</dbReference>
<accession>A0A919WHG8</accession>
<evidence type="ECO:0000259" key="1">
    <source>
        <dbReference type="Pfam" id="PF12867"/>
    </source>
</evidence>
<reference evidence="2" key="1">
    <citation type="submission" date="2021-03" db="EMBL/GenBank/DDBJ databases">
        <title>Antimicrobial resistance genes in bacteria isolated from Japanese honey, and their potential for conferring macrolide and lincosamide resistance in the American foulbrood pathogen Paenibacillus larvae.</title>
        <authorList>
            <person name="Okamoto M."/>
            <person name="Kumagai M."/>
            <person name="Kanamori H."/>
            <person name="Takamatsu D."/>
        </authorList>
    </citation>
    <scope>NUCLEOTIDE SEQUENCE</scope>
    <source>
        <strain evidence="2">J27TS8</strain>
    </source>
</reference>
<dbReference type="InterPro" id="IPR034660">
    <property type="entry name" value="DinB/YfiT-like"/>
</dbReference>
<dbReference type="Gene3D" id="1.20.120.450">
    <property type="entry name" value="dinb family like domain"/>
    <property type="match status" value="1"/>
</dbReference>
<dbReference type="Proteomes" id="UP000682111">
    <property type="component" value="Unassembled WGS sequence"/>
</dbReference>
<keyword evidence="3" id="KW-1185">Reference proteome</keyword>
<sequence length="149" mass="17344">MKEIFRKFEDTAAEILKLNEKSEAVLCDPVYEGKWSIRDIVGHLYYWDKFILEKLVPLMADGADLPPFPEHDKYNAEALAYLKNDSVATIIEQFIETRKQLTKQLAAVDNGIQFTIGGRKKKFSGESFTKMFLMHDEHHLKQITEKLHR</sequence>
<dbReference type="AlphaFoldDB" id="A0A919WHG8"/>
<dbReference type="Pfam" id="PF12867">
    <property type="entry name" value="DinB_2"/>
    <property type="match status" value="1"/>
</dbReference>
<dbReference type="RefSeq" id="WP_212933525.1">
    <property type="nucleotide sequence ID" value="NZ_BORC01000002.1"/>
</dbReference>
<evidence type="ECO:0000313" key="2">
    <source>
        <dbReference type="EMBL" id="GIN61854.1"/>
    </source>
</evidence>